<dbReference type="PROSITE" id="PS50305">
    <property type="entry name" value="SIRTUIN"/>
    <property type="match status" value="1"/>
</dbReference>
<dbReference type="InterPro" id="IPR026591">
    <property type="entry name" value="Sirtuin_cat_small_dom_sf"/>
</dbReference>
<feature type="binding site" evidence="12">
    <location>
        <position position="464"/>
    </location>
    <ligand>
        <name>Zn(2+)</name>
        <dbReference type="ChEBI" id="CHEBI:29105"/>
    </ligand>
</feature>
<keyword evidence="9" id="KW-0520">NAD</keyword>
<keyword evidence="10" id="KW-0804">Transcription</keyword>
<keyword evidence="7 12" id="KW-0862">Zinc</keyword>
<feature type="compositionally biased region" description="Low complexity" evidence="13">
    <location>
        <begin position="90"/>
        <end position="99"/>
    </location>
</feature>
<feature type="binding site" evidence="12">
    <location>
        <position position="443"/>
    </location>
    <ligand>
        <name>Zn(2+)</name>
        <dbReference type="ChEBI" id="CHEBI:29105"/>
    </ligand>
</feature>
<evidence type="ECO:0000256" key="2">
    <source>
        <dbReference type="ARBA" id="ARBA00004123"/>
    </source>
</evidence>
<dbReference type="EMBL" id="CP015056">
    <property type="protein sequence ID" value="QGN15194.1"/>
    <property type="molecule type" value="Genomic_DNA"/>
</dbReference>
<protein>
    <submittedName>
        <fullName evidence="15">NAD-dependent histone deacetylase SIR2</fullName>
    </submittedName>
</protein>
<organism evidence="15 16">
    <name type="scientific">Kluyveromyces marxianus</name>
    <name type="common">Yeast</name>
    <name type="synonym">Candida kefyr</name>
    <dbReference type="NCBI Taxonomy" id="4911"/>
    <lineage>
        <taxon>Eukaryota</taxon>
        <taxon>Fungi</taxon>
        <taxon>Dikarya</taxon>
        <taxon>Ascomycota</taxon>
        <taxon>Saccharomycotina</taxon>
        <taxon>Saccharomycetes</taxon>
        <taxon>Saccharomycetales</taxon>
        <taxon>Saccharomycetaceae</taxon>
        <taxon>Kluyveromyces</taxon>
    </lineage>
</organism>
<dbReference type="Gene3D" id="3.40.50.1220">
    <property type="entry name" value="TPP-binding domain"/>
    <property type="match status" value="1"/>
</dbReference>
<evidence type="ECO:0000256" key="1">
    <source>
        <dbReference type="ARBA" id="ARBA00001947"/>
    </source>
</evidence>
<keyword evidence="8" id="KW-0805">Transcription regulation</keyword>
<feature type="binding site" evidence="12">
    <location>
        <position position="440"/>
    </location>
    <ligand>
        <name>Zn(2+)</name>
        <dbReference type="ChEBI" id="CHEBI:29105"/>
    </ligand>
</feature>
<evidence type="ECO:0000256" key="5">
    <source>
        <dbReference type="ARBA" id="ARBA00022679"/>
    </source>
</evidence>
<dbReference type="PANTHER" id="PTHR11085">
    <property type="entry name" value="NAD-DEPENDENT PROTEIN DEACYLASE SIRTUIN-5, MITOCHONDRIAL-RELATED"/>
    <property type="match status" value="1"/>
</dbReference>
<feature type="compositionally biased region" description="Low complexity" evidence="13">
    <location>
        <begin position="46"/>
        <end position="58"/>
    </location>
</feature>
<comment type="similarity">
    <text evidence="3">Belongs to the sirtuin family. Class I subfamily.</text>
</comment>
<evidence type="ECO:0000256" key="12">
    <source>
        <dbReference type="PROSITE-ProRule" id="PRU00236"/>
    </source>
</evidence>
<keyword evidence="4" id="KW-0678">Repressor</keyword>
<dbReference type="InterPro" id="IPR050134">
    <property type="entry name" value="NAD-dep_sirtuin_deacylases"/>
</dbReference>
<reference evidence="15 16" key="2">
    <citation type="submission" date="2019-11" db="EMBL/GenBank/DDBJ databases">
        <authorList>
            <person name="Lu H."/>
        </authorList>
    </citation>
    <scope>NUCLEOTIDE SEQUENCE [LARGE SCALE GENOMIC DNA]</scope>
    <source>
        <strain evidence="15 16">FIM1</strain>
    </source>
</reference>
<reference evidence="15 16" key="1">
    <citation type="submission" date="2016-03" db="EMBL/GenBank/DDBJ databases">
        <title>How can Kluyveromyces marxianus grow so fast - potential evolutionary course in Saccharomyces Complex revealed by comparative genomics.</title>
        <authorList>
            <person name="Mo W."/>
            <person name="Lu W."/>
            <person name="Yang X."/>
            <person name="Qi J."/>
            <person name="Lv H."/>
        </authorList>
    </citation>
    <scope>NUCLEOTIDE SEQUENCE [LARGE SCALE GENOMIC DNA]</scope>
    <source>
        <strain evidence="15 16">FIM1</strain>
    </source>
</reference>
<dbReference type="Gene3D" id="1.20.120.1710">
    <property type="match status" value="1"/>
</dbReference>
<name>A0ABX6EWD1_KLUMA</name>
<sequence>MVFSPMTGFYETLQKRPLEEDVVEEGTRVESSVGKKLKGEDGVDGGVSDSVSSKGSVESADDENSLSQKDILEQTKADELDEVVDDYAEEAVASSSGSAMDQGAGKGSGTGSDRADTVGDVTASETGRTTTSAGTEFKVNDAKSPSNENGNGNNTADDVEQSSNAEKEYLPVKPENPIHLEKDPVSGKYIFPAITKEDSLNARSYLKHFGSTSFLNDYLPEDLNSLYVYHMIKLLGFQIKDKDLMSAIQEVAQTPDSFANGDANGNSANSYPSPGFEDPLEKKHAVRLIKDLQKAMNKVLSTRIRLTNFHTIDDFVAKLKTAKKIIVLTGAGISTSLGIPDFRSSEGFYSKLGDLGLSDPQDVFSLEVFSEDPSVFYNIAHMVLPPENMYSPLHSFIRMIQDKHKLLRNYTQNIDNLESYAGVEPEKMVQCHGSFATASCVTCHWKVPGERIFPNIRNLQLPICPYCYSKRVEFFKTKPDDDVAGGAEEESDYQARSVPKSFGVLKPDITFFGEALPSKFHRLIREDVLQCDLLICIGTSLKVAPVSEIVNMIPASVPQVLINKDPVKHAEFDLSLLGLCDDVAALVAQKCGWDIPHHKWNDLKSKEFVADEVERGIYNVYPKQTATEEAASAKNLPLQQSTAALTPPASTFDKSPTLSVSNNK</sequence>
<dbReference type="Pfam" id="PF04574">
    <property type="entry name" value="DUF592"/>
    <property type="match status" value="1"/>
</dbReference>
<keyword evidence="16" id="KW-1185">Reference proteome</keyword>
<dbReference type="InterPro" id="IPR029035">
    <property type="entry name" value="DHS-like_NAD/FAD-binding_dom"/>
</dbReference>
<dbReference type="Proteomes" id="UP000422736">
    <property type="component" value="Chromosome 3"/>
</dbReference>
<dbReference type="Pfam" id="PF02146">
    <property type="entry name" value="SIR2"/>
    <property type="match status" value="1"/>
</dbReference>
<keyword evidence="11" id="KW-0539">Nucleus</keyword>
<keyword evidence="6 12" id="KW-0479">Metal-binding</keyword>
<feature type="binding site" evidence="12">
    <location>
        <position position="467"/>
    </location>
    <ligand>
        <name>Zn(2+)</name>
        <dbReference type="ChEBI" id="CHEBI:29105"/>
    </ligand>
</feature>
<feature type="region of interest" description="Disordered" evidence="13">
    <location>
        <begin position="256"/>
        <end position="276"/>
    </location>
</feature>
<feature type="compositionally biased region" description="Acidic residues" evidence="13">
    <location>
        <begin position="79"/>
        <end position="89"/>
    </location>
</feature>
<evidence type="ECO:0000256" key="3">
    <source>
        <dbReference type="ARBA" id="ARBA00006924"/>
    </source>
</evidence>
<comment type="subcellular location">
    <subcellularLocation>
        <location evidence="2">Nucleus</location>
    </subcellularLocation>
</comment>
<comment type="cofactor">
    <cofactor evidence="1">
        <name>Zn(2+)</name>
        <dbReference type="ChEBI" id="CHEBI:29105"/>
    </cofactor>
</comment>
<evidence type="ECO:0000256" key="6">
    <source>
        <dbReference type="ARBA" id="ARBA00022723"/>
    </source>
</evidence>
<dbReference type="InterPro" id="IPR003000">
    <property type="entry name" value="Sirtuin"/>
</dbReference>
<dbReference type="SUPFAM" id="SSF52467">
    <property type="entry name" value="DHS-like NAD/FAD-binding domain"/>
    <property type="match status" value="1"/>
</dbReference>
<evidence type="ECO:0000259" key="14">
    <source>
        <dbReference type="PROSITE" id="PS50305"/>
    </source>
</evidence>
<feature type="compositionally biased region" description="Low complexity" evidence="13">
    <location>
        <begin position="259"/>
        <end position="270"/>
    </location>
</feature>
<dbReference type="PANTHER" id="PTHR11085:SF9">
    <property type="entry name" value="NAD-DEPENDENT PROTEIN DEACETYLASE SIRTUIN-1"/>
    <property type="match status" value="1"/>
</dbReference>
<feature type="compositionally biased region" description="Polar residues" evidence="13">
    <location>
        <begin position="123"/>
        <end position="134"/>
    </location>
</feature>
<feature type="region of interest" description="Disordered" evidence="13">
    <location>
        <begin position="631"/>
        <end position="664"/>
    </location>
</feature>
<evidence type="ECO:0000256" key="13">
    <source>
        <dbReference type="SAM" id="MobiDB-lite"/>
    </source>
</evidence>
<feature type="region of interest" description="Disordered" evidence="13">
    <location>
        <begin position="21"/>
        <end position="163"/>
    </location>
</feature>
<evidence type="ECO:0000256" key="7">
    <source>
        <dbReference type="ARBA" id="ARBA00022833"/>
    </source>
</evidence>
<keyword evidence="5" id="KW-0808">Transferase</keyword>
<dbReference type="Gene3D" id="3.30.1600.10">
    <property type="entry name" value="SIR2/SIRT2 'Small Domain"/>
    <property type="match status" value="1"/>
</dbReference>
<accession>A0ABX6EWD1</accession>
<feature type="compositionally biased region" description="Polar residues" evidence="13">
    <location>
        <begin position="143"/>
        <end position="163"/>
    </location>
</feature>
<dbReference type="CDD" id="cd01408">
    <property type="entry name" value="SIRT1"/>
    <property type="match status" value="1"/>
</dbReference>
<feature type="compositionally biased region" description="Polar residues" evidence="13">
    <location>
        <begin position="637"/>
        <end position="664"/>
    </location>
</feature>
<dbReference type="InterPro" id="IPR026590">
    <property type="entry name" value="Ssirtuin_cat_dom"/>
</dbReference>
<evidence type="ECO:0000256" key="4">
    <source>
        <dbReference type="ARBA" id="ARBA00022491"/>
    </source>
</evidence>
<gene>
    <name evidence="15" type="primary">SIR2</name>
    <name evidence="15" type="ORF">FIM1_1882</name>
</gene>
<evidence type="ECO:0000256" key="9">
    <source>
        <dbReference type="ARBA" id="ARBA00023027"/>
    </source>
</evidence>
<proteinExistence type="inferred from homology"/>
<evidence type="ECO:0000313" key="16">
    <source>
        <dbReference type="Proteomes" id="UP000422736"/>
    </source>
</evidence>
<evidence type="ECO:0000256" key="8">
    <source>
        <dbReference type="ARBA" id="ARBA00023015"/>
    </source>
</evidence>
<feature type="active site" description="Proton acceptor" evidence="12">
    <location>
        <position position="432"/>
    </location>
</feature>
<evidence type="ECO:0000256" key="10">
    <source>
        <dbReference type="ARBA" id="ARBA00023163"/>
    </source>
</evidence>
<evidence type="ECO:0000256" key="11">
    <source>
        <dbReference type="ARBA" id="ARBA00023242"/>
    </source>
</evidence>
<evidence type="ECO:0000313" key="15">
    <source>
        <dbReference type="EMBL" id="QGN15194.1"/>
    </source>
</evidence>
<feature type="domain" description="Deacetylase sirtuin-type" evidence="14">
    <location>
        <begin position="305"/>
        <end position="594"/>
    </location>
</feature>
<dbReference type="InterPro" id="IPR007654">
    <property type="entry name" value="NAD-dep_histone_deAcase_SIR2_N"/>
</dbReference>